<dbReference type="Gene3D" id="3.40.50.300">
    <property type="entry name" value="P-loop containing nucleotide triphosphate hydrolases"/>
    <property type="match status" value="1"/>
</dbReference>
<dbReference type="AlphaFoldDB" id="A0A9P5PG61"/>
<evidence type="ECO:0000313" key="2">
    <source>
        <dbReference type="Proteomes" id="UP000772434"/>
    </source>
</evidence>
<name>A0A9P5PG61_9AGAR</name>
<reference evidence="1" key="1">
    <citation type="submission" date="2020-11" db="EMBL/GenBank/DDBJ databases">
        <authorList>
            <consortium name="DOE Joint Genome Institute"/>
            <person name="Ahrendt S."/>
            <person name="Riley R."/>
            <person name="Andreopoulos W."/>
            <person name="Labutti K."/>
            <person name="Pangilinan J."/>
            <person name="Ruiz-Duenas F.J."/>
            <person name="Barrasa J.M."/>
            <person name="Sanchez-Garcia M."/>
            <person name="Camarero S."/>
            <person name="Miyauchi S."/>
            <person name="Serrano A."/>
            <person name="Linde D."/>
            <person name="Babiker R."/>
            <person name="Drula E."/>
            <person name="Ayuso-Fernandez I."/>
            <person name="Pacheco R."/>
            <person name="Padilla G."/>
            <person name="Ferreira P."/>
            <person name="Barriuso J."/>
            <person name="Kellner H."/>
            <person name="Castanera R."/>
            <person name="Alfaro M."/>
            <person name="Ramirez L."/>
            <person name="Pisabarro A.G."/>
            <person name="Kuo A."/>
            <person name="Tritt A."/>
            <person name="Lipzen A."/>
            <person name="He G."/>
            <person name="Yan M."/>
            <person name="Ng V."/>
            <person name="Cullen D."/>
            <person name="Martin F."/>
            <person name="Rosso M.-N."/>
            <person name="Henrissat B."/>
            <person name="Hibbett D."/>
            <person name="Martinez A.T."/>
            <person name="Grigoriev I.V."/>
        </authorList>
    </citation>
    <scope>NUCLEOTIDE SEQUENCE</scope>
    <source>
        <strain evidence="1">AH 40177</strain>
    </source>
</reference>
<dbReference type="OrthoDB" id="3260945at2759"/>
<protein>
    <submittedName>
        <fullName evidence="1">Uncharacterized protein</fullName>
    </submittedName>
</protein>
<proteinExistence type="predicted"/>
<accession>A0A9P5PG61</accession>
<evidence type="ECO:0000313" key="1">
    <source>
        <dbReference type="EMBL" id="KAF9064686.1"/>
    </source>
</evidence>
<sequence length="83" mass="9385">WKDSLHNFQHNWIALILDGQHVLGFTATGDGKYSLFIVPILVHLELSSSPMEYPLFPVWKHPVGLEIMPTKGLATSFTYMFPG</sequence>
<dbReference type="Proteomes" id="UP000772434">
    <property type="component" value="Unassembled WGS sequence"/>
</dbReference>
<comment type="caution">
    <text evidence="1">The sequence shown here is derived from an EMBL/GenBank/DDBJ whole genome shotgun (WGS) entry which is preliminary data.</text>
</comment>
<dbReference type="SUPFAM" id="SSF52540">
    <property type="entry name" value="P-loop containing nucleoside triphosphate hydrolases"/>
    <property type="match status" value="1"/>
</dbReference>
<dbReference type="EMBL" id="JADNRY010000118">
    <property type="protein sequence ID" value="KAF9064686.1"/>
    <property type="molecule type" value="Genomic_DNA"/>
</dbReference>
<gene>
    <name evidence="1" type="ORF">BDP27DRAFT_1230119</name>
</gene>
<keyword evidence="2" id="KW-1185">Reference proteome</keyword>
<organism evidence="1 2">
    <name type="scientific">Rhodocollybia butyracea</name>
    <dbReference type="NCBI Taxonomy" id="206335"/>
    <lineage>
        <taxon>Eukaryota</taxon>
        <taxon>Fungi</taxon>
        <taxon>Dikarya</taxon>
        <taxon>Basidiomycota</taxon>
        <taxon>Agaricomycotina</taxon>
        <taxon>Agaricomycetes</taxon>
        <taxon>Agaricomycetidae</taxon>
        <taxon>Agaricales</taxon>
        <taxon>Marasmiineae</taxon>
        <taxon>Omphalotaceae</taxon>
        <taxon>Rhodocollybia</taxon>
    </lineage>
</organism>
<dbReference type="InterPro" id="IPR027417">
    <property type="entry name" value="P-loop_NTPase"/>
</dbReference>
<feature type="non-terminal residue" evidence="1">
    <location>
        <position position="1"/>
    </location>
</feature>